<accession>A0A845DK29</accession>
<sequence>MPLKQVVQKEMQKELDKLIKTDRILSRTGDSPLFNVYRRAAQVGVDYLKKEEPELFIFGKPNEVVQEMINNCLKSLEIKVVSKE</sequence>
<reference evidence="1 2" key="1">
    <citation type="submission" date="2019-09" db="EMBL/GenBank/DDBJ databases">
        <title>Characterisation of the sponge microbiome using genome-centric metagenomics.</title>
        <authorList>
            <person name="Engelberts J.P."/>
            <person name="Robbins S.J."/>
            <person name="De Goeij J.M."/>
            <person name="Aranda M."/>
            <person name="Bell S.C."/>
            <person name="Webster N.S."/>
        </authorList>
    </citation>
    <scope>NUCLEOTIDE SEQUENCE [LARGE SCALE GENOMIC DNA]</scope>
    <source>
        <strain evidence="1">SB0662_bin_43</strain>
    </source>
</reference>
<evidence type="ECO:0000313" key="2">
    <source>
        <dbReference type="Proteomes" id="UP000449092"/>
    </source>
</evidence>
<comment type="caution">
    <text evidence="1">The sequence shown here is derived from an EMBL/GenBank/DDBJ whole genome shotgun (WGS) entry which is preliminary data.</text>
</comment>
<proteinExistence type="predicted"/>
<evidence type="ECO:0000313" key="1">
    <source>
        <dbReference type="EMBL" id="MYE38536.1"/>
    </source>
</evidence>
<protein>
    <submittedName>
        <fullName evidence="1">Uncharacterized protein</fullName>
    </submittedName>
</protein>
<organism evidence="1 2">
    <name type="scientific">Candidatus Spechtbacteria bacterium SB0662_bin_43</name>
    <dbReference type="NCBI Taxonomy" id="2604897"/>
    <lineage>
        <taxon>Bacteria</taxon>
        <taxon>Candidatus Spechtiibacteriota</taxon>
    </lineage>
</organism>
<gene>
    <name evidence="1" type="ORF">F4X82_03415</name>
</gene>
<dbReference type="Proteomes" id="UP000449092">
    <property type="component" value="Unassembled WGS sequence"/>
</dbReference>
<dbReference type="EMBL" id="VXOY01000030">
    <property type="protein sequence ID" value="MYE38536.1"/>
    <property type="molecule type" value="Genomic_DNA"/>
</dbReference>
<name>A0A845DK29_9BACT</name>
<dbReference type="AlphaFoldDB" id="A0A845DK29"/>